<dbReference type="NCBIfam" id="NF000642">
    <property type="entry name" value="PRK00024.1"/>
    <property type="match status" value="1"/>
</dbReference>
<dbReference type="InterPro" id="IPR025657">
    <property type="entry name" value="RadC_JAB"/>
</dbReference>
<dbReference type="InterPro" id="IPR020891">
    <property type="entry name" value="UPF0758_CS"/>
</dbReference>
<gene>
    <name evidence="9" type="primary">radC</name>
    <name evidence="9" type="ORF">AALT52_03635</name>
</gene>
<dbReference type="Pfam" id="PF04002">
    <property type="entry name" value="RadC"/>
    <property type="match status" value="1"/>
</dbReference>
<keyword evidence="10" id="KW-1185">Reference proteome</keyword>
<dbReference type="CDD" id="cd08071">
    <property type="entry name" value="MPN_DUF2466"/>
    <property type="match status" value="1"/>
</dbReference>
<reference evidence="9 10" key="1">
    <citation type="submission" date="2024-03" db="EMBL/GenBank/DDBJ databases">
        <title>Mouse gut bacterial collection (mGBC) of GemPharmatech.</title>
        <authorList>
            <person name="He Y."/>
            <person name="Dong L."/>
            <person name="Wu D."/>
            <person name="Gao X."/>
            <person name="Lin Z."/>
        </authorList>
    </citation>
    <scope>NUCLEOTIDE SEQUENCE [LARGE SCALE GENOMIC DNA]</scope>
    <source>
        <strain evidence="9 10">15-30</strain>
    </source>
</reference>
<dbReference type="PROSITE" id="PS50249">
    <property type="entry name" value="MPN"/>
    <property type="match status" value="1"/>
</dbReference>
<dbReference type="PROSITE" id="PS01302">
    <property type="entry name" value="UPF0758"/>
    <property type="match status" value="1"/>
</dbReference>
<accession>A0ABV4DNC9</accession>
<proteinExistence type="inferred from homology"/>
<keyword evidence="4" id="KW-0378">Hydrolase</keyword>
<dbReference type="EMBL" id="JBCLUF010000009">
    <property type="protein sequence ID" value="MEY8661983.1"/>
    <property type="molecule type" value="Genomic_DNA"/>
</dbReference>
<evidence type="ECO:0000256" key="3">
    <source>
        <dbReference type="ARBA" id="ARBA00022723"/>
    </source>
</evidence>
<dbReference type="Proteomes" id="UP001565236">
    <property type="component" value="Unassembled WGS sequence"/>
</dbReference>
<evidence type="ECO:0000313" key="9">
    <source>
        <dbReference type="EMBL" id="MEY8661983.1"/>
    </source>
</evidence>
<dbReference type="PANTHER" id="PTHR30471:SF3">
    <property type="entry name" value="UPF0758 PROTEIN YEES-RELATED"/>
    <property type="match status" value="1"/>
</dbReference>
<protein>
    <submittedName>
        <fullName evidence="9">DNA repair protein RadC</fullName>
    </submittedName>
</protein>
<feature type="domain" description="MPN" evidence="8">
    <location>
        <begin position="97"/>
        <end position="219"/>
    </location>
</feature>
<dbReference type="PANTHER" id="PTHR30471">
    <property type="entry name" value="DNA REPAIR PROTEIN RADC"/>
    <property type="match status" value="1"/>
</dbReference>
<dbReference type="Gene3D" id="3.40.140.10">
    <property type="entry name" value="Cytidine Deaminase, domain 2"/>
    <property type="match status" value="1"/>
</dbReference>
<evidence type="ECO:0000256" key="6">
    <source>
        <dbReference type="ARBA" id="ARBA00023049"/>
    </source>
</evidence>
<comment type="similarity">
    <text evidence="1 7">Belongs to the UPF0758 family.</text>
</comment>
<evidence type="ECO:0000256" key="4">
    <source>
        <dbReference type="ARBA" id="ARBA00022801"/>
    </source>
</evidence>
<dbReference type="NCBIfam" id="TIGR00608">
    <property type="entry name" value="radc"/>
    <property type="match status" value="1"/>
</dbReference>
<dbReference type="InterPro" id="IPR001405">
    <property type="entry name" value="UPF0758"/>
</dbReference>
<evidence type="ECO:0000259" key="8">
    <source>
        <dbReference type="PROSITE" id="PS50249"/>
    </source>
</evidence>
<keyword evidence="5" id="KW-0862">Zinc</keyword>
<keyword evidence="2" id="KW-0645">Protease</keyword>
<evidence type="ECO:0000256" key="7">
    <source>
        <dbReference type="RuleBase" id="RU003797"/>
    </source>
</evidence>
<keyword evidence="6" id="KW-0482">Metalloprotease</keyword>
<dbReference type="InterPro" id="IPR037518">
    <property type="entry name" value="MPN"/>
</dbReference>
<name>A0ABV4DNC9_9LACO</name>
<evidence type="ECO:0000256" key="2">
    <source>
        <dbReference type="ARBA" id="ARBA00022670"/>
    </source>
</evidence>
<organism evidence="9 10">
    <name type="scientific">Ligilactobacillus faecis</name>
    <dbReference type="NCBI Taxonomy" id="762833"/>
    <lineage>
        <taxon>Bacteria</taxon>
        <taxon>Bacillati</taxon>
        <taxon>Bacillota</taxon>
        <taxon>Bacilli</taxon>
        <taxon>Lactobacillales</taxon>
        <taxon>Lactobacillaceae</taxon>
        <taxon>Ligilactobacillus</taxon>
    </lineage>
</organism>
<dbReference type="RefSeq" id="WP_369941236.1">
    <property type="nucleotide sequence ID" value="NZ_JBCLUF010000009.1"/>
</dbReference>
<keyword evidence="3" id="KW-0479">Metal-binding</keyword>
<sequence length="221" mass="24993">MDLSKSGELRQKVNNYGAKQLEDAELLYLILAGIGTRSAEIFVKKYFEQHKFLGELCYYYKQDLVKSTLNETKQAQLLALAEFTRRYQSYARLTFGQFCSSKILGDYLVKRFGLQKQEKLWGIYLDTKNQLIAVEELFVGTLNAATVHPREVLGTALKYAAARFIVAHNHPSGQLEPSPNDIALTKRLKVCGEILGIPLLDHIIIGKDAYLSFSEAKILIN</sequence>
<evidence type="ECO:0000256" key="5">
    <source>
        <dbReference type="ARBA" id="ARBA00022833"/>
    </source>
</evidence>
<evidence type="ECO:0000256" key="1">
    <source>
        <dbReference type="ARBA" id="ARBA00010243"/>
    </source>
</evidence>
<evidence type="ECO:0000313" key="10">
    <source>
        <dbReference type="Proteomes" id="UP001565236"/>
    </source>
</evidence>
<comment type="caution">
    <text evidence="9">The sequence shown here is derived from an EMBL/GenBank/DDBJ whole genome shotgun (WGS) entry which is preliminary data.</text>
</comment>